<name>A0ABR9VWT0_9SYNC</name>
<organism evidence="1 2">
    <name type="scientific">Synechocystis salina LEGE 00031</name>
    <dbReference type="NCBI Taxonomy" id="1828736"/>
    <lineage>
        <taxon>Bacteria</taxon>
        <taxon>Bacillati</taxon>
        <taxon>Cyanobacteriota</taxon>
        <taxon>Cyanophyceae</taxon>
        <taxon>Synechococcales</taxon>
        <taxon>Merismopediaceae</taxon>
        <taxon>Synechocystis</taxon>
    </lineage>
</organism>
<dbReference type="RefSeq" id="WP_194021416.1">
    <property type="nucleotide sequence ID" value="NZ_JADEVV010000105.1"/>
</dbReference>
<evidence type="ECO:0000313" key="1">
    <source>
        <dbReference type="EMBL" id="MBE9255808.1"/>
    </source>
</evidence>
<keyword evidence="2" id="KW-1185">Reference proteome</keyword>
<reference evidence="1 2" key="1">
    <citation type="submission" date="2020-10" db="EMBL/GenBank/DDBJ databases">
        <authorList>
            <person name="Castelo-Branco R."/>
            <person name="Eusebio N."/>
            <person name="Adriana R."/>
            <person name="Vieira A."/>
            <person name="Brugerolle De Fraissinette N."/>
            <person name="Rezende De Castro R."/>
            <person name="Schneider M.P."/>
            <person name="Vasconcelos V."/>
            <person name="Leao P.N."/>
        </authorList>
    </citation>
    <scope>NUCLEOTIDE SEQUENCE [LARGE SCALE GENOMIC DNA]</scope>
    <source>
        <strain evidence="1 2">LEGE 00031</strain>
    </source>
</reference>
<evidence type="ECO:0000313" key="2">
    <source>
        <dbReference type="Proteomes" id="UP000658720"/>
    </source>
</evidence>
<dbReference type="EMBL" id="JADEVV010000105">
    <property type="protein sequence ID" value="MBE9255808.1"/>
    <property type="molecule type" value="Genomic_DNA"/>
</dbReference>
<feature type="non-terminal residue" evidence="1">
    <location>
        <position position="1"/>
    </location>
</feature>
<protein>
    <submittedName>
        <fullName evidence="1">DUF3685 domain-containing protein</fullName>
    </submittedName>
</protein>
<sequence length="337" mass="38354">TAPTPRRSGVRAITLRPPGNLSALGQILQQMPLQVENLTSIPLELDILQPLKRQELLSLGQQQLETTINELQALRITPAQLPENCLSIVGEMWRSLSLIFFGKYCQPKSEFSLEQIQSLLEVYQPIICREKLIKIPFVVPLFHHLLFADPLVVNQKAYPLGSPEAKQYSDLYAQNLVIQLANSTMVFILNYFADHEAIKLALYEHSMLSSRQVARFRNDLAWYYQFSRYWLNPKQIFESQHTLLYLTPAGIVATQVYAPRQQELAQLRAVPWFVTIVLECRDALSPRVRSVIEFLGNGVVFLLTQVVGRAIGLVGKGIIQGIGNTWQESRNQQKRSN</sequence>
<proteinExistence type="predicted"/>
<accession>A0ABR9VWT0</accession>
<gene>
    <name evidence="1" type="ORF">IQ217_18655</name>
</gene>
<dbReference type="InterPro" id="IPR022552">
    <property type="entry name" value="UPF_Ycf55"/>
</dbReference>
<dbReference type="Pfam" id="PF12452">
    <property type="entry name" value="DUF3685"/>
    <property type="match status" value="1"/>
</dbReference>
<comment type="caution">
    <text evidence="1">The sequence shown here is derived from an EMBL/GenBank/DDBJ whole genome shotgun (WGS) entry which is preliminary data.</text>
</comment>
<dbReference type="Proteomes" id="UP000658720">
    <property type="component" value="Unassembled WGS sequence"/>
</dbReference>